<dbReference type="SUPFAM" id="SSF81606">
    <property type="entry name" value="PP2C-like"/>
    <property type="match status" value="1"/>
</dbReference>
<evidence type="ECO:0000313" key="3">
    <source>
        <dbReference type="Proteomes" id="UP000316256"/>
    </source>
</evidence>
<evidence type="ECO:0000313" key="2">
    <source>
        <dbReference type="EMBL" id="TQF69119.1"/>
    </source>
</evidence>
<keyword evidence="3" id="KW-1185">Reference proteome</keyword>
<dbReference type="AlphaFoldDB" id="A0A541B9Y4"/>
<feature type="domain" description="PPM-type phosphatase" evidence="1">
    <location>
        <begin position="31"/>
        <end position="160"/>
    </location>
</feature>
<dbReference type="OrthoDB" id="4458766at2"/>
<gene>
    <name evidence="2" type="ORF">FK531_10130</name>
</gene>
<accession>A0A541B9Y4</accession>
<dbReference type="EMBL" id="VIGH01000004">
    <property type="protein sequence ID" value="TQF69119.1"/>
    <property type="molecule type" value="Genomic_DNA"/>
</dbReference>
<dbReference type="Pfam" id="PF13672">
    <property type="entry name" value="PP2C_2"/>
    <property type="match status" value="1"/>
</dbReference>
<reference evidence="2 3" key="1">
    <citation type="submission" date="2019-06" db="EMBL/GenBank/DDBJ databases">
        <title>Rhodococcus spaelei sp. nov., isolated from a cave.</title>
        <authorList>
            <person name="Lee S.D."/>
        </authorList>
    </citation>
    <scope>NUCLEOTIDE SEQUENCE [LARGE SCALE GENOMIC DNA]</scope>
    <source>
        <strain evidence="2 3">C9-5</strain>
    </source>
</reference>
<evidence type="ECO:0000259" key="1">
    <source>
        <dbReference type="Pfam" id="PF13672"/>
    </source>
</evidence>
<sequence length="274" mass="28711">MTGRQWREVVPDTVHDALDTHGWRVRAASARGSAHHDAATPRQDAYAVRHGRGRLAVVVCDGLGTMEFSHLAAEAASAALADHLLTAELEVSGDWTVHLRVASQAVTRAAGDVLGDSAPSLDAVADVMATTVTAFVVEGVDGGGPWLAHTATVGDSSAWWRQTRSGALGFDPWLLMSGGRLTRSEVAATRALALPLPDDAVVAGSSYEVDREELLVVCSDGIGDAFDDGGSAVAAGFATGWTTPPRLSDLADRIASEEAGHRDDRTVVAVWTPR</sequence>
<organism evidence="2 3">
    <name type="scientific">Rhodococcus spelaei</name>
    <dbReference type="NCBI Taxonomy" id="2546320"/>
    <lineage>
        <taxon>Bacteria</taxon>
        <taxon>Bacillati</taxon>
        <taxon>Actinomycetota</taxon>
        <taxon>Actinomycetes</taxon>
        <taxon>Mycobacteriales</taxon>
        <taxon>Nocardiaceae</taxon>
        <taxon>Rhodococcus</taxon>
    </lineage>
</organism>
<dbReference type="Gene3D" id="3.60.40.10">
    <property type="entry name" value="PPM-type phosphatase domain"/>
    <property type="match status" value="1"/>
</dbReference>
<dbReference type="InterPro" id="IPR001932">
    <property type="entry name" value="PPM-type_phosphatase-like_dom"/>
</dbReference>
<dbReference type="RefSeq" id="WP_142098663.1">
    <property type="nucleotide sequence ID" value="NZ_VIGH01000004.1"/>
</dbReference>
<comment type="caution">
    <text evidence="2">The sequence shown here is derived from an EMBL/GenBank/DDBJ whole genome shotgun (WGS) entry which is preliminary data.</text>
</comment>
<proteinExistence type="predicted"/>
<dbReference type="InterPro" id="IPR036457">
    <property type="entry name" value="PPM-type-like_dom_sf"/>
</dbReference>
<protein>
    <recommendedName>
        <fullName evidence="1">PPM-type phosphatase domain-containing protein</fullName>
    </recommendedName>
</protein>
<name>A0A541B9Y4_9NOCA</name>
<dbReference type="Proteomes" id="UP000316256">
    <property type="component" value="Unassembled WGS sequence"/>
</dbReference>